<dbReference type="Proteomes" id="UP001165143">
    <property type="component" value="Unassembled WGS sequence"/>
</dbReference>
<dbReference type="EMBL" id="BSRX01000051">
    <property type="protein sequence ID" value="GLW58370.1"/>
    <property type="molecule type" value="Genomic_DNA"/>
</dbReference>
<gene>
    <name evidence="2" type="ORF">Kpho01_63810</name>
</gene>
<comment type="caution">
    <text evidence="2">The sequence shown here is derived from an EMBL/GenBank/DDBJ whole genome shotgun (WGS) entry which is preliminary data.</text>
</comment>
<dbReference type="RefSeq" id="WP_051777763.1">
    <property type="nucleotide sequence ID" value="NZ_BSRX01000051.1"/>
</dbReference>
<accession>A0A9W6PLA2</accession>
<name>A0A9W6PLA2_9ACTN</name>
<dbReference type="AlphaFoldDB" id="A0A9W6PLA2"/>
<evidence type="ECO:0000256" key="1">
    <source>
        <dbReference type="SAM" id="MobiDB-lite"/>
    </source>
</evidence>
<evidence type="ECO:0000313" key="3">
    <source>
        <dbReference type="Proteomes" id="UP001165143"/>
    </source>
</evidence>
<feature type="region of interest" description="Disordered" evidence="1">
    <location>
        <begin position="1"/>
        <end position="31"/>
    </location>
</feature>
<reference evidence="2" key="1">
    <citation type="submission" date="2023-02" db="EMBL/GenBank/DDBJ databases">
        <title>Kitasatospora phosalacinea NBRC 14362.</title>
        <authorList>
            <person name="Ichikawa N."/>
            <person name="Sato H."/>
            <person name="Tonouchi N."/>
        </authorList>
    </citation>
    <scope>NUCLEOTIDE SEQUENCE</scope>
    <source>
        <strain evidence="2">NBRC 14362</strain>
    </source>
</reference>
<sequence length="318" mass="36572">MSTDLTTAAAAPDQAAPDQAAPAPAADGTARYRQEATHRFAELFSRHIEHPQQKVALTDAELREVIDACNRAVAPLGKTVSDKRWISYMDVVRWSQSARHIKDMEAFKAVCVLNCVTFVWDDMDPELHDFDLFLPQLRAVCERYYDGTDAAFAYEGARAFITSDHMFRDSPVKRVLCTTSPEQYFRFRVTDVGVDFWMKMSYPIYRHPEFTEHAKTGLAARMTTRGLAIVNDFYSYDRENALGQITNCFRLCDVADESDFRRFFQDRLDDMAEDIECIKAFDDVTRDVLLDLVHGNFVWTTRDRRYRAALNDVNSLIH</sequence>
<organism evidence="2 3">
    <name type="scientific">Kitasatospora phosalacinea</name>
    <dbReference type="NCBI Taxonomy" id="2065"/>
    <lineage>
        <taxon>Bacteria</taxon>
        <taxon>Bacillati</taxon>
        <taxon>Actinomycetota</taxon>
        <taxon>Actinomycetes</taxon>
        <taxon>Kitasatosporales</taxon>
        <taxon>Streptomycetaceae</taxon>
        <taxon>Kitasatospora</taxon>
    </lineage>
</organism>
<proteinExistence type="predicted"/>
<dbReference type="SUPFAM" id="SSF48576">
    <property type="entry name" value="Terpenoid synthases"/>
    <property type="match status" value="1"/>
</dbReference>
<dbReference type="Pfam" id="PF19086">
    <property type="entry name" value="Terpene_syn_C_2"/>
    <property type="match status" value="1"/>
</dbReference>
<feature type="compositionally biased region" description="Low complexity" evidence="1">
    <location>
        <begin position="8"/>
        <end position="27"/>
    </location>
</feature>
<evidence type="ECO:0008006" key="4">
    <source>
        <dbReference type="Google" id="ProtNLM"/>
    </source>
</evidence>
<protein>
    <recommendedName>
        <fullName evidence="4">Terpene synthase</fullName>
    </recommendedName>
</protein>
<dbReference type="Gene3D" id="1.10.600.10">
    <property type="entry name" value="Farnesyl Diphosphate Synthase"/>
    <property type="match status" value="1"/>
</dbReference>
<dbReference type="InterPro" id="IPR008949">
    <property type="entry name" value="Isoprenoid_synthase_dom_sf"/>
</dbReference>
<dbReference type="OrthoDB" id="4037902at2"/>
<evidence type="ECO:0000313" key="2">
    <source>
        <dbReference type="EMBL" id="GLW58370.1"/>
    </source>
</evidence>